<sequence>MSSGSLLKRSRTSSMASVSVHTILFAIWSWEMRFWGFLFAPEENARQHFPSSALSIRAGQSWGAKACEQRPQLVKQGVDIRLAGELVMIVYCSVAGDQQRRLPEGVFSAVHCGGERKFMLCFFQKFEKASVGLPELE</sequence>
<proteinExistence type="predicted"/>
<reference evidence="1" key="1">
    <citation type="submission" date="2021-01" db="EMBL/GenBank/DDBJ databases">
        <authorList>
            <person name="Corre E."/>
            <person name="Pelletier E."/>
            <person name="Niang G."/>
            <person name="Scheremetjew M."/>
            <person name="Finn R."/>
            <person name="Kale V."/>
            <person name="Holt S."/>
            <person name="Cochrane G."/>
            <person name="Meng A."/>
            <person name="Brown T."/>
            <person name="Cohen L."/>
        </authorList>
    </citation>
    <scope>NUCLEOTIDE SEQUENCE</scope>
    <source>
        <strain evidence="1">CCMP 769</strain>
    </source>
</reference>
<protein>
    <submittedName>
        <fullName evidence="1">Uncharacterized protein</fullName>
    </submittedName>
</protein>
<name>A0A7S2ZD25_9RHOD</name>
<dbReference type="EMBL" id="HBHW01005578">
    <property type="protein sequence ID" value="CAE0036209.1"/>
    <property type="molecule type" value="Transcribed_RNA"/>
</dbReference>
<accession>A0A7S2ZD25</accession>
<organism evidence="1">
    <name type="scientific">Rhodosorus marinus</name>
    <dbReference type="NCBI Taxonomy" id="101924"/>
    <lineage>
        <taxon>Eukaryota</taxon>
        <taxon>Rhodophyta</taxon>
        <taxon>Stylonematophyceae</taxon>
        <taxon>Stylonematales</taxon>
        <taxon>Stylonemataceae</taxon>
        <taxon>Rhodosorus</taxon>
    </lineage>
</organism>
<dbReference type="AlphaFoldDB" id="A0A7S2ZD25"/>
<gene>
    <name evidence="1" type="ORF">RMAR00112_LOCUS4159</name>
</gene>
<evidence type="ECO:0000313" key="1">
    <source>
        <dbReference type="EMBL" id="CAE0036209.1"/>
    </source>
</evidence>